<protein>
    <submittedName>
        <fullName evidence="3">WSN domain-containing protein</fullName>
    </submittedName>
</protein>
<proteinExistence type="predicted"/>
<accession>A0A1I7UVX6</accession>
<feature type="chain" id="PRO_5009309417" evidence="1">
    <location>
        <begin position="21"/>
        <end position="770"/>
    </location>
</feature>
<evidence type="ECO:0000313" key="3">
    <source>
        <dbReference type="WBParaSite" id="Csp11.Scaffold630.g19884.t1"/>
    </source>
</evidence>
<evidence type="ECO:0000256" key="1">
    <source>
        <dbReference type="SAM" id="SignalP"/>
    </source>
</evidence>
<name>A0A1I7UVX6_9PELO</name>
<keyword evidence="1" id="KW-0732">Signal</keyword>
<organism evidence="2 3">
    <name type="scientific">Caenorhabditis tropicalis</name>
    <dbReference type="NCBI Taxonomy" id="1561998"/>
    <lineage>
        <taxon>Eukaryota</taxon>
        <taxon>Metazoa</taxon>
        <taxon>Ecdysozoa</taxon>
        <taxon>Nematoda</taxon>
        <taxon>Chromadorea</taxon>
        <taxon>Rhabditida</taxon>
        <taxon>Rhabditina</taxon>
        <taxon>Rhabditomorpha</taxon>
        <taxon>Rhabditoidea</taxon>
        <taxon>Rhabditidae</taxon>
        <taxon>Peloderinae</taxon>
        <taxon>Caenorhabditis</taxon>
    </lineage>
</organism>
<reference evidence="3" key="1">
    <citation type="submission" date="2016-11" db="UniProtKB">
        <authorList>
            <consortium name="WormBaseParasite"/>
        </authorList>
    </citation>
    <scope>IDENTIFICATION</scope>
</reference>
<dbReference type="eggNOG" id="ENOG502THQY">
    <property type="taxonomic scope" value="Eukaryota"/>
</dbReference>
<dbReference type="Proteomes" id="UP000095282">
    <property type="component" value="Unplaced"/>
</dbReference>
<feature type="signal peptide" evidence="1">
    <location>
        <begin position="1"/>
        <end position="20"/>
    </location>
</feature>
<sequence>MKILQLWLVGLLLTVTSTISNHPFSVISDQLAFNARLATAISGLALFVQSSSDSEELLREVMSVFFRFERSVIDDFRNINEADITKLLQQLDSLKSNTTNVAVPLENSKVLMDIEKQLSDLEPEDSLSDPTAIETLFDSVTGIKEIETTKMVQIFEELKSYSNQSTPEVEKVLKLVNDTTVAVNKEWHEWRPVIEVANLGIFKKVKIYERLTKDLVSSILSAQANQLLEKARSILPASKMIRALKTVERERDCTIFPNHTADFSNLSSQLSNSFYAESINEAKDSSVLKEILSPVHEISKKIRTFWDGIQKPLLAMSKETDVLDSLLTLLDGALDQNETFQTSLNLIGELSQFDVLSFNLTVVEDFQKKCAEVKDFDKDIVGLNDLKKKMNKKDANVTAELKNFIKSFEAIQTKFGELKVKPIQDLRGNIPKDFLTEITGWINKTFENFKKNMAEKSEAMRRVNSGFKFLSDLQSSSFSLIKNNVSKLVEKMENMKKGVMDINEEHRSKSDPSDPKGPHYKYMIQAKIEMSNLGEQFASGAVLYKLFHRLLQQSDLFHKFFMKGEVLLRTLPANTTYSGHAKKAKKLLEIEKGFEKLKNEIRERLLQYDGKSILELLSRRSFIDGLQRVTDPKLKTTEWKEVAEDIGDTDFLQLIGNISNLDFASHHKKLIGAYAHYRGYLRYNQLILNIAAVQEISTYEANRGWYEFGIHIASALVLNALLYSCAFYKLKYDEMKDAELEKMQEEAYWKWRIAQKDKRLGLIAEEDKTK</sequence>
<keyword evidence="2" id="KW-1185">Reference proteome</keyword>
<evidence type="ECO:0000313" key="2">
    <source>
        <dbReference type="Proteomes" id="UP000095282"/>
    </source>
</evidence>
<dbReference type="AlphaFoldDB" id="A0A1I7UVX6"/>
<dbReference type="WBParaSite" id="Csp11.Scaffold630.g19884.t1">
    <property type="protein sequence ID" value="Csp11.Scaffold630.g19884.t1"/>
    <property type="gene ID" value="Csp11.Scaffold630.g19884"/>
</dbReference>